<dbReference type="Proteomes" id="UP000250275">
    <property type="component" value="Unassembled WGS sequence"/>
</dbReference>
<protein>
    <submittedName>
        <fullName evidence="12">Bone morphogenetic protein 5</fullName>
    </submittedName>
</protein>
<dbReference type="PROSITE" id="PS00250">
    <property type="entry name" value="TGF_BETA_1"/>
    <property type="match status" value="1"/>
</dbReference>
<evidence type="ECO:0000313" key="12">
    <source>
        <dbReference type="EMBL" id="OAD52859.1"/>
    </source>
</evidence>
<evidence type="ECO:0000313" key="13">
    <source>
        <dbReference type="Proteomes" id="UP000250275"/>
    </source>
</evidence>
<dbReference type="InterPro" id="IPR029034">
    <property type="entry name" value="Cystine-knot_cytokine"/>
</dbReference>
<evidence type="ECO:0000256" key="4">
    <source>
        <dbReference type="ARBA" id="ARBA00022525"/>
    </source>
</evidence>
<dbReference type="SUPFAM" id="SSF57501">
    <property type="entry name" value="Cystine-knot cytokines"/>
    <property type="match status" value="1"/>
</dbReference>
<accession>A0A310SF58</accession>
<organism evidence="12 13">
    <name type="scientific">Eufriesea mexicana</name>
    <dbReference type="NCBI Taxonomy" id="516756"/>
    <lineage>
        <taxon>Eukaryota</taxon>
        <taxon>Metazoa</taxon>
        <taxon>Ecdysozoa</taxon>
        <taxon>Arthropoda</taxon>
        <taxon>Hexapoda</taxon>
        <taxon>Insecta</taxon>
        <taxon>Pterygota</taxon>
        <taxon>Neoptera</taxon>
        <taxon>Endopterygota</taxon>
        <taxon>Hymenoptera</taxon>
        <taxon>Apocrita</taxon>
        <taxon>Aculeata</taxon>
        <taxon>Apoidea</taxon>
        <taxon>Anthophila</taxon>
        <taxon>Apidae</taxon>
        <taxon>Eufriesea</taxon>
    </lineage>
</organism>
<evidence type="ECO:0000256" key="3">
    <source>
        <dbReference type="ARBA" id="ARBA00022514"/>
    </source>
</evidence>
<dbReference type="InterPro" id="IPR015615">
    <property type="entry name" value="TGF-beta-rel"/>
</dbReference>
<evidence type="ECO:0000259" key="11">
    <source>
        <dbReference type="PROSITE" id="PS51362"/>
    </source>
</evidence>
<evidence type="ECO:0000256" key="7">
    <source>
        <dbReference type="ARBA" id="ARBA00023157"/>
    </source>
</evidence>
<evidence type="ECO:0000256" key="8">
    <source>
        <dbReference type="ARBA" id="ARBA00023180"/>
    </source>
</evidence>
<evidence type="ECO:0000256" key="9">
    <source>
        <dbReference type="RuleBase" id="RU000354"/>
    </source>
</evidence>
<dbReference type="Gene3D" id="2.40.100.10">
    <property type="entry name" value="Cyclophilin-like"/>
    <property type="match status" value="1"/>
</dbReference>
<feature type="domain" description="TGF-beta family profile" evidence="11">
    <location>
        <begin position="102"/>
        <end position="231"/>
    </location>
</feature>
<comment type="subcellular location">
    <subcellularLocation>
        <location evidence="1">Secreted</location>
    </subcellularLocation>
</comment>
<proteinExistence type="inferred from homology"/>
<gene>
    <name evidence="12" type="ORF">WN48_11391</name>
</gene>
<dbReference type="Gene3D" id="2.10.90.10">
    <property type="entry name" value="Cystine-knot cytokines"/>
    <property type="match status" value="1"/>
</dbReference>
<dbReference type="Pfam" id="PF00019">
    <property type="entry name" value="TGF_beta"/>
    <property type="match status" value="1"/>
</dbReference>
<comment type="similarity">
    <text evidence="2 9">Belongs to the TGF-beta family.</text>
</comment>
<dbReference type="GO" id="GO:0032502">
    <property type="term" value="P:developmental process"/>
    <property type="evidence" value="ECO:0007669"/>
    <property type="project" value="UniProtKB-ARBA"/>
</dbReference>
<evidence type="ECO:0000256" key="1">
    <source>
        <dbReference type="ARBA" id="ARBA00004613"/>
    </source>
</evidence>
<dbReference type="GO" id="GO:0005615">
    <property type="term" value="C:extracellular space"/>
    <property type="evidence" value="ECO:0007669"/>
    <property type="project" value="UniProtKB-KW"/>
</dbReference>
<feature type="compositionally biased region" description="Basic residues" evidence="10">
    <location>
        <begin position="95"/>
        <end position="105"/>
    </location>
</feature>
<dbReference type="EMBL" id="KQ769580">
    <property type="protein sequence ID" value="OAD52859.1"/>
    <property type="molecule type" value="Genomic_DNA"/>
</dbReference>
<evidence type="ECO:0000256" key="6">
    <source>
        <dbReference type="ARBA" id="ARBA00023030"/>
    </source>
</evidence>
<dbReference type="AlphaFoldDB" id="A0A310SF58"/>
<dbReference type="GO" id="GO:0005125">
    <property type="term" value="F:cytokine activity"/>
    <property type="evidence" value="ECO:0007669"/>
    <property type="project" value="UniProtKB-KW"/>
</dbReference>
<name>A0A310SF58_9HYME</name>
<dbReference type="PRINTS" id="PR00669">
    <property type="entry name" value="INHIBINA"/>
</dbReference>
<dbReference type="FunFam" id="2.10.90.10:FF:000003">
    <property type="entry name" value="Bone morphogenetic protein 5"/>
    <property type="match status" value="1"/>
</dbReference>
<sequence>MVTIAPISHTQRLRSFASLDFDEDAETDSQLLQHETMQDDDVDVIDDDGFLGTFTGIHEMRPEDIGIVGFRGDPDKQPFMVGYFKSSGIRESKVRQKRDARRKKKSESSSLDYRNNPYTDPVVQYNSRTCKIQTLYVSFRDLKWQDWIIAPDGYDAYYCSGECNFPLNAHMNATNHAIVQTLVHLVSPGKVPKPCCAPTKLSPISVLYFLDESNVILKKYKNMVVGVCACPWTDWSSADVDVTYDTGYDSLYTISVWIMYADCLQTMSNDGAKVYKEKGEVRMKALRRGNAYYVVSRNRKEAAYVSAEKNVWHRHANLRIIEGMENEYLVRVKNVKDKLNIDCKCYIKAQMCRNIYRNMETIKAASIMVLWHIMDFIGPIKPMSKGGNSSTPDLQNKHTISGRATGESIYSMLKLEEALVNENDRPIYPSRLIKTIISNNPFSDIIPRIIVQESGEVAIGKLTTE</sequence>
<keyword evidence="5" id="KW-0732">Signal</keyword>
<dbReference type="InterPro" id="IPR029000">
    <property type="entry name" value="Cyclophilin-like_dom_sf"/>
</dbReference>
<dbReference type="CDD" id="cd13761">
    <property type="entry name" value="TGF_beta_BMP5_like"/>
    <property type="match status" value="1"/>
</dbReference>
<dbReference type="PANTHER" id="PTHR11848">
    <property type="entry name" value="TGF-BETA FAMILY"/>
    <property type="match status" value="1"/>
</dbReference>
<keyword evidence="13" id="KW-1185">Reference proteome</keyword>
<dbReference type="OrthoDB" id="5987191at2759"/>
<keyword evidence="8" id="KW-0325">Glycoprotein</keyword>
<reference evidence="12 13" key="1">
    <citation type="submission" date="2015-07" db="EMBL/GenBank/DDBJ databases">
        <title>The genome of Eufriesea mexicana.</title>
        <authorList>
            <person name="Pan H."/>
            <person name="Kapheim K."/>
        </authorList>
    </citation>
    <scope>NUCLEOTIDE SEQUENCE [LARGE SCALE GENOMIC DNA]</scope>
    <source>
        <strain evidence="12">0111107269</strain>
        <tissue evidence="12">Whole body</tissue>
    </source>
</reference>
<keyword evidence="4" id="KW-0964">Secreted</keyword>
<dbReference type="PROSITE" id="PS51362">
    <property type="entry name" value="TGF_BETA_2"/>
    <property type="match status" value="1"/>
</dbReference>
<dbReference type="InterPro" id="IPR001839">
    <property type="entry name" value="TGF-b_C"/>
</dbReference>
<keyword evidence="6 9" id="KW-0339">Growth factor</keyword>
<dbReference type="InterPro" id="IPR017948">
    <property type="entry name" value="TGFb_CS"/>
</dbReference>
<dbReference type="PANTHER" id="PTHR11848:SF310">
    <property type="entry name" value="PROTEIN 60A-RELATED"/>
    <property type="match status" value="1"/>
</dbReference>
<evidence type="ECO:0000256" key="10">
    <source>
        <dbReference type="SAM" id="MobiDB-lite"/>
    </source>
</evidence>
<dbReference type="SMART" id="SM00204">
    <property type="entry name" value="TGFB"/>
    <property type="match status" value="1"/>
</dbReference>
<feature type="region of interest" description="Disordered" evidence="10">
    <location>
        <begin position="93"/>
        <end position="115"/>
    </location>
</feature>
<keyword evidence="7" id="KW-1015">Disulfide bond</keyword>
<evidence type="ECO:0000256" key="5">
    <source>
        <dbReference type="ARBA" id="ARBA00022729"/>
    </source>
</evidence>
<dbReference type="GO" id="GO:0008083">
    <property type="term" value="F:growth factor activity"/>
    <property type="evidence" value="ECO:0007669"/>
    <property type="project" value="UniProtKB-KW"/>
</dbReference>
<keyword evidence="3" id="KW-0202">Cytokine</keyword>
<evidence type="ECO:0000256" key="2">
    <source>
        <dbReference type="ARBA" id="ARBA00006656"/>
    </source>
</evidence>